<dbReference type="KEGG" id="mic:Mic7113_4135"/>
<dbReference type="RefSeq" id="WP_015183973.1">
    <property type="nucleotide sequence ID" value="NC_019738.1"/>
</dbReference>
<evidence type="ECO:0000256" key="7">
    <source>
        <dbReference type="SAM" id="Phobius"/>
    </source>
</evidence>
<evidence type="ECO:0000256" key="3">
    <source>
        <dbReference type="ARBA" id="ARBA00023277"/>
    </source>
</evidence>
<dbReference type="SUPFAM" id="SSF110296">
    <property type="entry name" value="Oligoxyloglucan reducing end-specific cellobiohydrolase"/>
    <property type="match status" value="2"/>
</dbReference>
<dbReference type="GO" id="GO:0010411">
    <property type="term" value="P:xyloglucan metabolic process"/>
    <property type="evidence" value="ECO:0007669"/>
    <property type="project" value="TreeGrafter"/>
</dbReference>
<dbReference type="PATRIC" id="fig|1173027.3.peg.4566"/>
<keyword evidence="3" id="KW-0119">Carbohydrate metabolism</keyword>
<dbReference type="GO" id="GO:0000272">
    <property type="term" value="P:polysaccharide catabolic process"/>
    <property type="evidence" value="ECO:0007669"/>
    <property type="project" value="UniProtKB-KW"/>
</dbReference>
<gene>
    <name evidence="8" type="ORF">Mic7113_4135</name>
</gene>
<evidence type="ECO:0000256" key="2">
    <source>
        <dbReference type="ARBA" id="ARBA00022801"/>
    </source>
</evidence>
<evidence type="ECO:0000256" key="1">
    <source>
        <dbReference type="ARBA" id="ARBA00022729"/>
    </source>
</evidence>
<name>K9WJX4_9CYAN</name>
<keyword evidence="5" id="KW-0624">Polysaccharide degradation</keyword>
<organism evidence="8 9">
    <name type="scientific">Allocoleopsis franciscana PCC 7113</name>
    <dbReference type="NCBI Taxonomy" id="1173027"/>
    <lineage>
        <taxon>Bacteria</taxon>
        <taxon>Bacillati</taxon>
        <taxon>Cyanobacteriota</taxon>
        <taxon>Cyanophyceae</taxon>
        <taxon>Coleofasciculales</taxon>
        <taxon>Coleofasciculaceae</taxon>
        <taxon>Allocoleopsis</taxon>
        <taxon>Allocoleopsis franciscana</taxon>
    </lineage>
</organism>
<dbReference type="OrthoDB" id="9757947at2"/>
<evidence type="ECO:0000313" key="9">
    <source>
        <dbReference type="Proteomes" id="UP000010471"/>
    </source>
</evidence>
<accession>K9WJX4</accession>
<keyword evidence="9" id="KW-1185">Reference proteome</keyword>
<feature type="transmembrane region" description="Helical" evidence="7">
    <location>
        <begin position="6"/>
        <end position="30"/>
    </location>
</feature>
<keyword evidence="1" id="KW-0732">Signal</keyword>
<dbReference type="eggNOG" id="COG4447">
    <property type="taxonomic scope" value="Bacteria"/>
</dbReference>
<dbReference type="Gene3D" id="2.130.10.10">
    <property type="entry name" value="YVTN repeat-like/Quinoprotein amine dehydrogenase"/>
    <property type="match status" value="2"/>
</dbReference>
<dbReference type="PANTHER" id="PTHR43739:SF2">
    <property type="entry name" value="OLIGOXYLOGLUCAN-REDUCING END-SPECIFIC XYLOGLUCANASE-RELATED"/>
    <property type="match status" value="1"/>
</dbReference>
<proteinExistence type="inferred from homology"/>
<evidence type="ECO:0000313" key="8">
    <source>
        <dbReference type="EMBL" id="AFZ19837.1"/>
    </source>
</evidence>
<protein>
    <submittedName>
        <fullName evidence="8">BNR/Asp-box repeat protein</fullName>
    </submittedName>
</protein>
<dbReference type="AlphaFoldDB" id="K9WJX4"/>
<sequence>MIDWFVIAGRLITGLVIFAVGLTLTNLAYGSITKLGTKKARFLGQTARIAIIILVSLIALEQIRSTISIVNIAYGKLQVANVLDYQKNVSLGQRNVFLGGGGYVTGIYLHPLQKDLVYIKTDVGGFYRWNPDEQSWQPLTDHFPLEQSNYYGGEALALDPNNPDIVYIAAGKFTADWWPDKGTMFKSTDKGETWTKLNIDLKMGGNEDLRWLGERLAVNPFNSNMILFGSRLDGLWKSLDAGATWSQVLSFPGKPKADIGITAIAFSKQVLGLVYAIAYGDGIYQSTDSGFTWSKIPGSSAEAKRLGLASNGVLYVTHSSGVSKYTNGAWSNITPFKTKDTFNAISVNPTNPNNLLVSLGENGQSSEIYQSLDGGTTWTKKKKSMNTTVPWWSSYMRSNPWIAAIEFDPQVTDRVWFTDWYGIWRTEDINANPVTWANYQQGHEEVVTFTLVSPPKGALLLSGVADVDGFYHDKGLDAYPSKTFGSSGPSFQDTYHIAYCETDPLKMVRVGGNRWNDTYTGTTSIDGGRTWKPFASFPEKRMLKRIAISATDPNIFIVTTGGGQPVVTTDGGKSWKNVSGLPDGSKGPWDWSQPLAADKVDGNTFYYYAEGKFYRSTDKGLSFETVNASLPNEWWHSLKTLPGVKGEVWLSLDWQGLYRSTDGGKTFSKLEKVNRAHLFAFGKPPNGSTIPALYLYGKIAGKGEGIFRSLDRGKTWDFIGDRQSPIGNNPNVMEASKQQFGLVFIGTNGRGIYYGSQ</sequence>
<comment type="similarity">
    <text evidence="6">Belongs to the glycosyl hydrolase 74 family.</text>
</comment>
<dbReference type="PANTHER" id="PTHR43739">
    <property type="entry name" value="XYLOGLUCANASE (EUROFUNG)"/>
    <property type="match status" value="1"/>
</dbReference>
<dbReference type="GO" id="GO:0016798">
    <property type="term" value="F:hydrolase activity, acting on glycosyl bonds"/>
    <property type="evidence" value="ECO:0007669"/>
    <property type="project" value="UniProtKB-KW"/>
</dbReference>
<dbReference type="EMBL" id="CP003630">
    <property type="protein sequence ID" value="AFZ19837.1"/>
    <property type="molecule type" value="Genomic_DNA"/>
</dbReference>
<evidence type="ECO:0000256" key="5">
    <source>
        <dbReference type="ARBA" id="ARBA00023326"/>
    </source>
</evidence>
<dbReference type="InterPro" id="IPR015943">
    <property type="entry name" value="WD40/YVTN_repeat-like_dom_sf"/>
</dbReference>
<evidence type="ECO:0000256" key="4">
    <source>
        <dbReference type="ARBA" id="ARBA00023295"/>
    </source>
</evidence>
<dbReference type="InterPro" id="IPR052025">
    <property type="entry name" value="Xyloglucanase_GH74"/>
</dbReference>
<evidence type="ECO:0000256" key="6">
    <source>
        <dbReference type="ARBA" id="ARBA00037986"/>
    </source>
</evidence>
<keyword evidence="2" id="KW-0378">Hydrolase</keyword>
<keyword evidence="4" id="KW-0326">Glycosidase</keyword>
<keyword evidence="7" id="KW-0812">Transmembrane</keyword>
<keyword evidence="7" id="KW-0472">Membrane</keyword>
<dbReference type="CDD" id="cd15482">
    <property type="entry name" value="Sialidase_non-viral"/>
    <property type="match status" value="1"/>
</dbReference>
<keyword evidence="7" id="KW-1133">Transmembrane helix</keyword>
<dbReference type="Proteomes" id="UP000010471">
    <property type="component" value="Chromosome"/>
</dbReference>
<dbReference type="STRING" id="1173027.Mic7113_4135"/>
<dbReference type="HOGENOM" id="CLU_004180_1_0_3"/>
<reference evidence="8 9" key="1">
    <citation type="submission" date="2012-06" db="EMBL/GenBank/DDBJ databases">
        <title>Finished chromosome of genome of Microcoleus sp. PCC 7113.</title>
        <authorList>
            <consortium name="US DOE Joint Genome Institute"/>
            <person name="Gugger M."/>
            <person name="Coursin T."/>
            <person name="Rippka R."/>
            <person name="Tandeau De Marsac N."/>
            <person name="Huntemann M."/>
            <person name="Wei C.-L."/>
            <person name="Han J."/>
            <person name="Detter J.C."/>
            <person name="Han C."/>
            <person name="Tapia R."/>
            <person name="Chen A."/>
            <person name="Kyrpides N."/>
            <person name="Mavromatis K."/>
            <person name="Markowitz V."/>
            <person name="Szeto E."/>
            <person name="Ivanova N."/>
            <person name="Pagani I."/>
            <person name="Pati A."/>
            <person name="Goodwin L."/>
            <person name="Nordberg H.P."/>
            <person name="Cantor M.N."/>
            <person name="Hua S.X."/>
            <person name="Woyke T."/>
            <person name="Kerfeld C.A."/>
        </authorList>
    </citation>
    <scope>NUCLEOTIDE SEQUENCE [LARGE SCALE GENOMIC DNA]</scope>
    <source>
        <strain evidence="8 9">PCC 7113</strain>
    </source>
</reference>